<dbReference type="Gene3D" id="2.170.270.10">
    <property type="entry name" value="SET domain"/>
    <property type="match status" value="2"/>
</dbReference>
<feature type="region of interest" description="Disordered" evidence="1">
    <location>
        <begin position="379"/>
        <end position="405"/>
    </location>
</feature>
<feature type="region of interest" description="Disordered" evidence="1">
    <location>
        <begin position="1"/>
        <end position="28"/>
    </location>
</feature>
<evidence type="ECO:0000256" key="1">
    <source>
        <dbReference type="SAM" id="MobiDB-lite"/>
    </source>
</evidence>
<protein>
    <recommendedName>
        <fullName evidence="3">SET domain-containing protein</fullName>
    </recommendedName>
</protein>
<organism evidence="4 5">
    <name type="scientific">Fragilariopsis cylindrus CCMP1102</name>
    <dbReference type="NCBI Taxonomy" id="635003"/>
    <lineage>
        <taxon>Eukaryota</taxon>
        <taxon>Sar</taxon>
        <taxon>Stramenopiles</taxon>
        <taxon>Ochrophyta</taxon>
        <taxon>Bacillariophyta</taxon>
        <taxon>Bacillariophyceae</taxon>
        <taxon>Bacillariophycidae</taxon>
        <taxon>Bacillariales</taxon>
        <taxon>Bacillariaceae</taxon>
        <taxon>Fragilariopsis</taxon>
    </lineage>
</organism>
<dbReference type="KEGG" id="fcy:FRACYDRAFT_238410"/>
<reference evidence="4 5" key="1">
    <citation type="submission" date="2016-09" db="EMBL/GenBank/DDBJ databases">
        <title>Extensive genetic diversity and differential bi-allelic expression allows diatom success in the polar Southern Ocean.</title>
        <authorList>
            <consortium name="DOE Joint Genome Institute"/>
            <person name="Mock T."/>
            <person name="Otillar R.P."/>
            <person name="Strauss J."/>
            <person name="Dupont C."/>
            <person name="Frickenhaus S."/>
            <person name="Maumus F."/>
            <person name="Mcmullan M."/>
            <person name="Sanges R."/>
            <person name="Schmutz J."/>
            <person name="Toseland A."/>
            <person name="Valas R."/>
            <person name="Veluchamy A."/>
            <person name="Ward B.J."/>
            <person name="Allen A."/>
            <person name="Barry K."/>
            <person name="Falciatore A."/>
            <person name="Ferrante M."/>
            <person name="Fortunato A.E."/>
            <person name="Gloeckner G."/>
            <person name="Gruber A."/>
            <person name="Hipkin R."/>
            <person name="Janech M."/>
            <person name="Kroth P."/>
            <person name="Leese F."/>
            <person name="Lindquist E."/>
            <person name="Lyon B.R."/>
            <person name="Martin J."/>
            <person name="Mayer C."/>
            <person name="Parker M."/>
            <person name="Quesneville H."/>
            <person name="Raymond J."/>
            <person name="Uhlig C."/>
            <person name="Valentin K.U."/>
            <person name="Worden A.Z."/>
            <person name="Armbrust E.V."/>
            <person name="Bowler C."/>
            <person name="Green B."/>
            <person name="Moulton V."/>
            <person name="Van Oosterhout C."/>
            <person name="Grigoriev I."/>
        </authorList>
    </citation>
    <scope>NUCLEOTIDE SEQUENCE [LARGE SCALE GENOMIC DNA]</scope>
    <source>
        <strain evidence="4 5">CCMP1102</strain>
    </source>
</reference>
<feature type="transmembrane region" description="Helical" evidence="2">
    <location>
        <begin position="64"/>
        <end position="82"/>
    </location>
</feature>
<dbReference type="PROSITE" id="PS50280">
    <property type="entry name" value="SET"/>
    <property type="match status" value="2"/>
</dbReference>
<evidence type="ECO:0000313" key="4">
    <source>
        <dbReference type="EMBL" id="OEU17979.1"/>
    </source>
</evidence>
<feature type="region of interest" description="Disordered" evidence="1">
    <location>
        <begin position="329"/>
        <end position="351"/>
    </location>
</feature>
<dbReference type="EMBL" id="KV784357">
    <property type="protein sequence ID" value="OEU17979.1"/>
    <property type="molecule type" value="Genomic_DNA"/>
</dbReference>
<evidence type="ECO:0000259" key="3">
    <source>
        <dbReference type="PROSITE" id="PS50280"/>
    </source>
</evidence>
<gene>
    <name evidence="4" type="ORF">FRACYDRAFT_238410</name>
</gene>
<dbReference type="Proteomes" id="UP000095751">
    <property type="component" value="Unassembled WGS sequence"/>
</dbReference>
<keyword evidence="5" id="KW-1185">Reference proteome</keyword>
<dbReference type="InterPro" id="IPR046341">
    <property type="entry name" value="SET_dom_sf"/>
</dbReference>
<evidence type="ECO:0000313" key="5">
    <source>
        <dbReference type="Proteomes" id="UP000095751"/>
    </source>
</evidence>
<dbReference type="OrthoDB" id="46141at2759"/>
<dbReference type="InParanoid" id="A0A1E7FIH2"/>
<feature type="compositionally biased region" description="Low complexity" evidence="1">
    <location>
        <begin position="391"/>
        <end position="405"/>
    </location>
</feature>
<accession>A0A1E7FIH2</accession>
<feature type="compositionally biased region" description="Acidic residues" evidence="1">
    <location>
        <begin position="145"/>
        <end position="154"/>
    </location>
</feature>
<dbReference type="SUPFAM" id="SSF82199">
    <property type="entry name" value="SET domain"/>
    <property type="match status" value="2"/>
</dbReference>
<keyword evidence="2" id="KW-1133">Transmembrane helix</keyword>
<feature type="domain" description="SET" evidence="3">
    <location>
        <begin position="516"/>
        <end position="687"/>
    </location>
</feature>
<keyword evidence="2" id="KW-0812">Transmembrane</keyword>
<keyword evidence="2" id="KW-0472">Membrane</keyword>
<proteinExistence type="predicted"/>
<feature type="domain" description="SET" evidence="3">
    <location>
        <begin position="168"/>
        <end position="323"/>
    </location>
</feature>
<name>A0A1E7FIH2_9STRA</name>
<sequence length="892" mass="101950">MVDSPIRHRNSCRMVEGSSSSEEKNKNANNNDQLQDLELQQGQQQHQLIITNTPQSSTKKRSSTLLIALLLLIGIMVQFIYYRNNNDINNNNYYGGTISRSTTTATTPAITTLPLISTTTSASAYIIHNNKVDNVPKSNTKTTNNEEEQEQEQEQEPKAEESSSNNSCGIWMAPSSLTPYPGYGIFTTRPIHKKESILHSSSDAVSIQIRDAYRFSNMPFQKERQKWWTNTFGNYVWSRGTGDHTRYDFPIMSSDFQPGFGALPNHHCILNSLDYRMAAQNTIQDNIIDSNSPGRGSISYTLGRDFYSTRELYAGEEIFLNYGMCDREKEEKGGNNNDSSESESESDGGGDWSSKMYYPADFKEAARIVKLHKPYGPKSWPTMTNRRKKLTNTSTNANTNNDNDLTITTETEEDSISGVERIAKMIDPNSGAKPQFVYDTIPKTKLAMKKLQDLVPSNSFYNNINDKEDKDNNFGDDSKRKQKHIVKIDELVEALARSVLEPRPIEWIKQNGVCLEHLVPKKSTIHDAGLGGFAQYGVAKDEIVVPTPVLQTVHKEILTLYERINKSNNYRHNIRDFIDNPEKYKVGTGLLYNYCFGHTDSSMLLCPLTSAMLINHCSVGRSKQFDCGHPDGPNAVVRWSSGWDNDSIQWRNATLDEIDNKFGRVLSLEIIATRDIQPNEEVFIDYGIDWENAWMKHVEEWKSIPSPNKENFISAQEANSRSGPIMKNLISNDLRENVVHPYLLIGCQYKIHRKIDFKNKNYTKPNKFWKTMTDQQILQTYGEDGSDYVYGDKSGYINHREYSHWPCSILKEEGAGTGRYTVQIHQSPLRSEKTRTTAWTENNVPRILTNYKQESIHYFIRPNSQEHMRPGVFRHHVGVPDNIYPNHWKNYI</sequence>
<feature type="region of interest" description="Disordered" evidence="1">
    <location>
        <begin position="133"/>
        <end position="166"/>
    </location>
</feature>
<dbReference type="AlphaFoldDB" id="A0A1E7FIH2"/>
<dbReference type="InterPro" id="IPR001214">
    <property type="entry name" value="SET_dom"/>
</dbReference>
<evidence type="ECO:0000256" key="2">
    <source>
        <dbReference type="SAM" id="Phobius"/>
    </source>
</evidence>